<reference evidence="2" key="1">
    <citation type="submission" date="2021-01" db="EMBL/GenBank/DDBJ databases">
        <authorList>
            <person name="Corre E."/>
            <person name="Pelletier E."/>
            <person name="Niang G."/>
            <person name="Scheremetjew M."/>
            <person name="Finn R."/>
            <person name="Kale V."/>
            <person name="Holt S."/>
            <person name="Cochrane G."/>
            <person name="Meng A."/>
            <person name="Brown T."/>
            <person name="Cohen L."/>
        </authorList>
    </citation>
    <scope>NUCLEOTIDE SEQUENCE</scope>
    <source>
        <strain evidence="2">CCMP3105</strain>
    </source>
</reference>
<evidence type="ECO:0000259" key="1">
    <source>
        <dbReference type="Pfam" id="PF00144"/>
    </source>
</evidence>
<dbReference type="InterPro" id="IPR050789">
    <property type="entry name" value="Diverse_Enzym_Activities"/>
</dbReference>
<gene>
    <name evidence="2" type="ORF">AMON00008_LOCUS35065</name>
</gene>
<organism evidence="2">
    <name type="scientific">Alexandrium monilatum</name>
    <dbReference type="NCBI Taxonomy" id="311494"/>
    <lineage>
        <taxon>Eukaryota</taxon>
        <taxon>Sar</taxon>
        <taxon>Alveolata</taxon>
        <taxon>Dinophyceae</taxon>
        <taxon>Gonyaulacales</taxon>
        <taxon>Pyrocystaceae</taxon>
        <taxon>Alexandrium</taxon>
    </lineage>
</organism>
<dbReference type="InterPro" id="IPR001466">
    <property type="entry name" value="Beta-lactam-related"/>
</dbReference>
<evidence type="ECO:0000313" key="2">
    <source>
        <dbReference type="EMBL" id="CAE4613640.1"/>
    </source>
</evidence>
<dbReference type="AlphaFoldDB" id="A0A7S4V891"/>
<feature type="domain" description="Beta-lactamase-related" evidence="1">
    <location>
        <begin position="39"/>
        <end position="430"/>
    </location>
</feature>
<dbReference type="PANTHER" id="PTHR43283:SF3">
    <property type="entry name" value="BETA-LACTAMASE FAMILY PROTEIN (AFU_ORTHOLOGUE AFUA_5G07500)"/>
    <property type="match status" value="1"/>
</dbReference>
<name>A0A7S4V891_9DINO</name>
<dbReference type="PANTHER" id="PTHR43283">
    <property type="entry name" value="BETA-LACTAMASE-RELATED"/>
    <property type="match status" value="1"/>
</dbReference>
<dbReference type="EMBL" id="HBNR01050151">
    <property type="protein sequence ID" value="CAE4613640.1"/>
    <property type="molecule type" value="Transcribed_RNA"/>
</dbReference>
<dbReference type="InterPro" id="IPR012338">
    <property type="entry name" value="Beta-lactam/transpept-like"/>
</dbReference>
<protein>
    <recommendedName>
        <fullName evidence="1">Beta-lactamase-related domain-containing protein</fullName>
    </recommendedName>
</protein>
<dbReference type="SUPFAM" id="SSF56601">
    <property type="entry name" value="beta-lactamase/transpeptidase-like"/>
    <property type="match status" value="1"/>
</dbReference>
<accession>A0A7S4V891</accession>
<proteinExistence type="predicted"/>
<sequence length="447" mass="48413">MAQRLASFPAAKPESAGLDGKVLEEFRRALRKETSELKSLAGAAHIVLHRGRCVFSCSGGTADGELGTRFTPRTLCRLHGATKPLVAAAFLTLVDAGKCRLSDPVAKYVPFPGHVLRGCANAKAGKRGGGGASLRSRRLARAAPPARLRDLLTNTAGLANYEDPKKNARVLRLVKRGAVKDLAGLCGAISEEPLHSRPRRRYDYSFAFDVLGRVCEVVSGKPLDRFMEEDFFKPLGMLDTHFRVPPRKRRRTAVLYNARRNGKRQREEGVTTAYTLTPYKHPLAAPGILSGGGGVLSYNDAGLWGTAEDCARFCQMLLSGGLAPSGRRVLCSATTKVLWEDALGRLGGRGGRLPGWHDQDGPGRGGWWDFRGLSLLHAFLDLDETPRSQGRPRRSRSMWFSGGGGAFWTIDGARGLVTVSFTQTFGGRASEADGHGPLAYRVSPYVS</sequence>
<dbReference type="Gene3D" id="3.40.710.10">
    <property type="entry name" value="DD-peptidase/beta-lactamase superfamily"/>
    <property type="match status" value="1"/>
</dbReference>
<dbReference type="Pfam" id="PF00144">
    <property type="entry name" value="Beta-lactamase"/>
    <property type="match status" value="1"/>
</dbReference>